<evidence type="ECO:0000313" key="1">
    <source>
        <dbReference type="EMBL" id="ANO53148.1"/>
    </source>
</evidence>
<dbReference type="EMBL" id="CP016268">
    <property type="protein sequence ID" value="ANO53148.1"/>
    <property type="molecule type" value="Genomic_DNA"/>
</dbReference>
<evidence type="ECO:0000313" key="2">
    <source>
        <dbReference type="Proteomes" id="UP000092695"/>
    </source>
</evidence>
<proteinExistence type="predicted"/>
<keyword evidence="2" id="KW-1185">Reference proteome</keyword>
<protein>
    <submittedName>
        <fullName evidence="1">Uncharacterized protein</fullName>
    </submittedName>
</protein>
<dbReference type="Proteomes" id="UP000092695">
    <property type="component" value="Chromosome"/>
</dbReference>
<dbReference type="KEGG" id="woc:BA177_10315"/>
<organism evidence="1 2">
    <name type="scientific">Woeseia oceani</name>
    <dbReference type="NCBI Taxonomy" id="1548547"/>
    <lineage>
        <taxon>Bacteria</taxon>
        <taxon>Pseudomonadati</taxon>
        <taxon>Pseudomonadota</taxon>
        <taxon>Gammaproteobacteria</taxon>
        <taxon>Woeseiales</taxon>
        <taxon>Woeseiaceae</taxon>
        <taxon>Woeseia</taxon>
    </lineage>
</organism>
<dbReference type="AlphaFoldDB" id="A0A193LL54"/>
<name>A0A193LL54_9GAMM</name>
<reference evidence="1 2" key="1">
    <citation type="submission" date="2016-06" db="EMBL/GenBank/DDBJ databases">
        <title>Complete genome sequence of a deep-branching marine Gamma Proteobacterium Woeseia oceani type strain XK5.</title>
        <authorList>
            <person name="Mu D."/>
            <person name="Du Z."/>
        </authorList>
    </citation>
    <scope>NUCLEOTIDE SEQUENCE [LARGE SCALE GENOMIC DNA]</scope>
    <source>
        <strain evidence="1 2">XK5</strain>
    </source>
</reference>
<accession>A0A193LL54</accession>
<sequence length="210" mass="22045">MLLLPLSACVTSRVEDSRQVGTGINAGEGIVIMAKSYHLGNETESKFISCVGDAIGRGSGGLRVVPNQEFVDALFPWFEPRTAPADTKGLPSLMSRPGVQQAIAKKGVRYVVWLDGETDRVAGGGSLSCAAGPGGGGCFGFAWWQNDANYEASVWDLSGLEDAGTVSADFSGTSFLPAVIVPIPLFARTQAKACKGLSDQLKLFIVDEDA</sequence>
<gene>
    <name evidence="1" type="ORF">BA177_10315</name>
</gene>